<feature type="transmembrane region" description="Helical" evidence="9">
    <location>
        <begin position="207"/>
        <end position="234"/>
    </location>
</feature>
<evidence type="ECO:0000256" key="9">
    <source>
        <dbReference type="SAM" id="Phobius"/>
    </source>
</evidence>
<evidence type="ECO:0000256" key="5">
    <source>
        <dbReference type="ARBA" id="ARBA00022683"/>
    </source>
</evidence>
<dbReference type="EMBL" id="CP067089">
    <property type="protein sequence ID" value="QQO08532.1"/>
    <property type="molecule type" value="Genomic_DNA"/>
</dbReference>
<dbReference type="GO" id="GO:0009401">
    <property type="term" value="P:phosphoenolpyruvate-dependent sugar phosphotransferase system"/>
    <property type="evidence" value="ECO:0007669"/>
    <property type="project" value="UniProtKB-KW"/>
</dbReference>
<proteinExistence type="predicted"/>
<keyword evidence="7 9" id="KW-1133">Transmembrane helix</keyword>
<evidence type="ECO:0000256" key="2">
    <source>
        <dbReference type="ARBA" id="ARBA00022448"/>
    </source>
</evidence>
<dbReference type="KEGG" id="bhc:JFL75_16580"/>
<keyword evidence="8 9" id="KW-0472">Membrane</keyword>
<comment type="subcellular location">
    <subcellularLocation>
        <location evidence="1">Cell membrane</location>
        <topology evidence="1">Multi-pass membrane protein</topology>
    </subcellularLocation>
</comment>
<dbReference type="RefSeq" id="WP_215625838.1">
    <property type="nucleotide sequence ID" value="NZ_CP067089.2"/>
</dbReference>
<feature type="transmembrane region" description="Helical" evidence="9">
    <location>
        <begin position="33"/>
        <end position="58"/>
    </location>
</feature>
<name>A0A7T7XLK9_9SPIR</name>
<feature type="transmembrane region" description="Helical" evidence="9">
    <location>
        <begin position="180"/>
        <end position="200"/>
    </location>
</feature>
<sequence>MFFTALLVFVVTAIIKATYGLLAVPLIDRPIFAGFLIGLILGDVTKGIIIGAQLELVFMGVVAIGGGDGGADYLGAAVIATAIGITQNLPVEVVLPVGITLGYAGYLFSPLRYFVGELFIPITDKHLKAGNLRKFDVIAIVGFFLAGAAQYLFVFVAVLFGGDVVTMIMEKTPVFVLEGITLSSGILPGIGLAMIISMLWSSKTAIYFFVGFFLVKYLGVDLVFLFVMALAIGLTELFLKMDLGGKASAAAAVAAPEQSEEEGFLS</sequence>
<keyword evidence="4 10" id="KW-0762">Sugar transport</keyword>
<dbReference type="GO" id="GO:0005886">
    <property type="term" value="C:plasma membrane"/>
    <property type="evidence" value="ECO:0007669"/>
    <property type="project" value="UniProtKB-SubCell"/>
</dbReference>
<gene>
    <name evidence="10" type="ORF">JFL75_16580</name>
</gene>
<evidence type="ECO:0000256" key="3">
    <source>
        <dbReference type="ARBA" id="ARBA00022475"/>
    </source>
</evidence>
<keyword evidence="11" id="KW-1185">Reference proteome</keyword>
<evidence type="ECO:0000256" key="1">
    <source>
        <dbReference type="ARBA" id="ARBA00004651"/>
    </source>
</evidence>
<keyword evidence="2" id="KW-0813">Transport</keyword>
<keyword evidence="3" id="KW-1003">Cell membrane</keyword>
<reference evidence="10" key="1">
    <citation type="submission" date="2021-01" db="EMBL/GenBank/DDBJ databases">
        <title>Description of Breznakiella homolactica.</title>
        <authorList>
            <person name="Song Y."/>
            <person name="Brune A."/>
        </authorList>
    </citation>
    <scope>NUCLEOTIDE SEQUENCE</scope>
    <source>
        <strain evidence="10">RmG30</strain>
    </source>
</reference>
<evidence type="ECO:0000256" key="7">
    <source>
        <dbReference type="ARBA" id="ARBA00022989"/>
    </source>
</evidence>
<keyword evidence="5" id="KW-0598">Phosphotransferase system</keyword>
<dbReference type="InterPro" id="IPR004700">
    <property type="entry name" value="PTS_IIC_man"/>
</dbReference>
<dbReference type="AlphaFoldDB" id="A0A7T7XLK9"/>
<feature type="transmembrane region" description="Helical" evidence="9">
    <location>
        <begin position="135"/>
        <end position="160"/>
    </location>
</feature>
<evidence type="ECO:0000313" key="11">
    <source>
        <dbReference type="Proteomes" id="UP000595917"/>
    </source>
</evidence>
<organism evidence="10 11">
    <name type="scientific">Breznakiella homolactica</name>
    <dbReference type="NCBI Taxonomy" id="2798577"/>
    <lineage>
        <taxon>Bacteria</taxon>
        <taxon>Pseudomonadati</taxon>
        <taxon>Spirochaetota</taxon>
        <taxon>Spirochaetia</taxon>
        <taxon>Spirochaetales</taxon>
        <taxon>Breznakiellaceae</taxon>
        <taxon>Breznakiella</taxon>
    </lineage>
</organism>
<evidence type="ECO:0000313" key="10">
    <source>
        <dbReference type="EMBL" id="QQO08532.1"/>
    </source>
</evidence>
<feature type="transmembrane region" description="Helical" evidence="9">
    <location>
        <begin position="93"/>
        <end position="115"/>
    </location>
</feature>
<dbReference type="PROSITE" id="PS51106">
    <property type="entry name" value="PTS_EIIC_TYPE_4"/>
    <property type="match status" value="1"/>
</dbReference>
<dbReference type="Pfam" id="PF03609">
    <property type="entry name" value="EII-Sor"/>
    <property type="match status" value="1"/>
</dbReference>
<keyword evidence="6 9" id="KW-0812">Transmembrane</keyword>
<protein>
    <submittedName>
        <fullName evidence="10">PTS sugar transporter subunit IIC</fullName>
    </submittedName>
</protein>
<evidence type="ECO:0000256" key="6">
    <source>
        <dbReference type="ARBA" id="ARBA00022692"/>
    </source>
</evidence>
<accession>A0A7T7XLK9</accession>
<evidence type="ECO:0000256" key="8">
    <source>
        <dbReference type="ARBA" id="ARBA00023136"/>
    </source>
</evidence>
<dbReference type="Proteomes" id="UP000595917">
    <property type="component" value="Chromosome"/>
</dbReference>
<evidence type="ECO:0000256" key="4">
    <source>
        <dbReference type="ARBA" id="ARBA00022597"/>
    </source>
</evidence>